<proteinExistence type="predicted"/>
<dbReference type="Proteomes" id="UP001064048">
    <property type="component" value="Chromosome 5"/>
</dbReference>
<comment type="caution">
    <text evidence="1">The sequence shown here is derived from an EMBL/GenBank/DDBJ whole genome shotgun (WGS) entry which is preliminary data.</text>
</comment>
<reference evidence="1 2" key="1">
    <citation type="journal article" date="2022" name="Genome Biol. Evol.">
        <title>The Spruce Budworm Genome: Reconstructing the Evolutionary History of Antifreeze Proteins.</title>
        <authorList>
            <person name="Beliveau C."/>
            <person name="Gagne P."/>
            <person name="Picq S."/>
            <person name="Vernygora O."/>
            <person name="Keeling C.I."/>
            <person name="Pinkney K."/>
            <person name="Doucet D."/>
            <person name="Wen F."/>
            <person name="Johnston J.S."/>
            <person name="Maaroufi H."/>
            <person name="Boyle B."/>
            <person name="Laroche J."/>
            <person name="Dewar K."/>
            <person name="Juretic N."/>
            <person name="Blackburn G."/>
            <person name="Nisole A."/>
            <person name="Brunet B."/>
            <person name="Brandao M."/>
            <person name="Lumley L."/>
            <person name="Duan J."/>
            <person name="Quan G."/>
            <person name="Lucarotti C.J."/>
            <person name="Roe A.D."/>
            <person name="Sperling F.A.H."/>
            <person name="Levesque R.C."/>
            <person name="Cusson M."/>
        </authorList>
    </citation>
    <scope>NUCLEOTIDE SEQUENCE [LARGE SCALE GENOMIC DNA]</scope>
    <source>
        <strain evidence="1">Glfc:IPQL:Cfum</strain>
    </source>
</reference>
<keyword evidence="2" id="KW-1185">Reference proteome</keyword>
<dbReference type="EMBL" id="CM046105">
    <property type="protein sequence ID" value="KAI8434821.1"/>
    <property type="molecule type" value="Genomic_DNA"/>
</dbReference>
<gene>
    <name evidence="1" type="ORF">MSG28_003322</name>
</gene>
<evidence type="ECO:0000313" key="1">
    <source>
        <dbReference type="EMBL" id="KAI8434821.1"/>
    </source>
</evidence>
<evidence type="ECO:0000313" key="2">
    <source>
        <dbReference type="Proteomes" id="UP001064048"/>
    </source>
</evidence>
<sequence>MDIKQEESTLCNDRLQKVIQSLSKCKIEYIKEKEEIRKLRETNAKLELELKNSRETEKSHRYHLTSSREMIGNLQETVSQLVYVKRDVKKLHDEIISKDSIILGLEKDKESLVQKHNAAVQELRGAHEKQMEGITIANERKSEKGVRLEELEEKLKQSQFKQYLAQSSYPSESQVERPYSTDRDPYQDSCTVDLSPMPEERKKLSTVCQKPKAHNSLQVTYYGNKPPVLPKTEKKGQFNITKKRKLYNDKEFLDF</sequence>
<accession>A0ACC0KFH1</accession>
<protein>
    <submittedName>
        <fullName evidence="1">Uncharacterized protein</fullName>
    </submittedName>
</protein>
<organism evidence="1 2">
    <name type="scientific">Choristoneura fumiferana</name>
    <name type="common">Spruce budworm moth</name>
    <name type="synonym">Archips fumiferana</name>
    <dbReference type="NCBI Taxonomy" id="7141"/>
    <lineage>
        <taxon>Eukaryota</taxon>
        <taxon>Metazoa</taxon>
        <taxon>Ecdysozoa</taxon>
        <taxon>Arthropoda</taxon>
        <taxon>Hexapoda</taxon>
        <taxon>Insecta</taxon>
        <taxon>Pterygota</taxon>
        <taxon>Neoptera</taxon>
        <taxon>Endopterygota</taxon>
        <taxon>Lepidoptera</taxon>
        <taxon>Glossata</taxon>
        <taxon>Ditrysia</taxon>
        <taxon>Tortricoidea</taxon>
        <taxon>Tortricidae</taxon>
        <taxon>Tortricinae</taxon>
        <taxon>Choristoneura</taxon>
    </lineage>
</organism>
<name>A0ACC0KFH1_CHOFU</name>